<comment type="pathway">
    <text evidence="2 9">Cofactor biosynthesis; biotin biosynthesis.</text>
</comment>
<keyword evidence="13" id="KW-1185">Reference proteome</keyword>
<keyword evidence="6 9" id="KW-0093">Biotin biosynthesis</keyword>
<dbReference type="EC" id="2.3.1.47" evidence="9"/>
<sequence>MVPDLKTALAPNLDQRQAQSLYRYRRVLEGPQGPEIQVDGRRVWTFCSNDYLGLANHPKIRVAFMQGVQEYGVGSGAAHLVTGHSRAHHELEEALAEFVGRPRALLFSTGYLANLGVISALLGHQDAVFEDRLNHASLLDGGLLAGARFKRYRHRDCQALEAALAARRARRKLVVTDGVFSMDGDLAPLPELATVARHFDAWLLVDDAHGLGVLGEGGRGSLAHWGLGMAQVPILVGTLGKALGTFGAFVAGEEALVETLIQQARTYIYTTAPPPAVAAATLASLRLAEAESWRREKLAHLIAQFRQGAAQLGLQLMDSQTPIQPLLVGDSAAALKLSESLLARGMLITAIRPPTVPAGSARLRITLTAAHSETQVERLLEALAESL</sequence>
<gene>
    <name evidence="9" type="primary">bioF</name>
    <name evidence="12" type="ordered locus">Nhal_0765</name>
</gene>
<feature type="domain" description="Aminotransferase class I/classII large" evidence="11">
    <location>
        <begin position="45"/>
        <end position="383"/>
    </location>
</feature>
<evidence type="ECO:0000256" key="5">
    <source>
        <dbReference type="ARBA" id="ARBA00022679"/>
    </source>
</evidence>
<dbReference type="GO" id="GO:0030170">
    <property type="term" value="F:pyridoxal phosphate binding"/>
    <property type="evidence" value="ECO:0007669"/>
    <property type="project" value="UniProtKB-UniRule"/>
</dbReference>
<reference evidence="13" key="1">
    <citation type="submission" date="2010-04" db="EMBL/GenBank/DDBJ databases">
        <title>Complete genome sequence of Nitrosococcus halophilus Nc4, a salt-adapted, aerobic obligate ammonia-oxidizing sulfur purple bacterium.</title>
        <authorList>
            <consortium name="US DOE Joint Genome Institute"/>
            <person name="Campbell M.A."/>
            <person name="Malfatti S.A."/>
            <person name="Chain P.S.G."/>
            <person name="Heidelberg J.F."/>
            <person name="Ward B.B."/>
            <person name="Klotz M.G."/>
        </authorList>
    </citation>
    <scope>NUCLEOTIDE SEQUENCE [LARGE SCALE GENOMIC DNA]</scope>
    <source>
        <strain evidence="13">Nc4</strain>
    </source>
</reference>
<dbReference type="GO" id="GO:0008710">
    <property type="term" value="F:8-amino-7-oxononanoate synthase activity"/>
    <property type="evidence" value="ECO:0007669"/>
    <property type="project" value="UniProtKB-UniRule"/>
</dbReference>
<dbReference type="AlphaFoldDB" id="D5BXI7"/>
<keyword evidence="5 9" id="KW-0808">Transferase</keyword>
<dbReference type="InterPro" id="IPR022834">
    <property type="entry name" value="AONS_Proteobacteria"/>
</dbReference>
<evidence type="ECO:0000256" key="10">
    <source>
        <dbReference type="PIRSR" id="PIRSR604723-51"/>
    </source>
</evidence>
<dbReference type="Pfam" id="PF00155">
    <property type="entry name" value="Aminotran_1_2"/>
    <property type="match status" value="1"/>
</dbReference>
<comment type="catalytic activity">
    <reaction evidence="8 9">
        <text>6-carboxyhexanoyl-[ACP] + L-alanine + H(+) = (8S)-8-amino-7-oxononanoate + holo-[ACP] + CO2</text>
        <dbReference type="Rhea" id="RHEA:42288"/>
        <dbReference type="Rhea" id="RHEA-COMP:9685"/>
        <dbReference type="Rhea" id="RHEA-COMP:9955"/>
        <dbReference type="ChEBI" id="CHEBI:15378"/>
        <dbReference type="ChEBI" id="CHEBI:16526"/>
        <dbReference type="ChEBI" id="CHEBI:57972"/>
        <dbReference type="ChEBI" id="CHEBI:64479"/>
        <dbReference type="ChEBI" id="CHEBI:78846"/>
        <dbReference type="ChEBI" id="CHEBI:149468"/>
        <dbReference type="EC" id="2.3.1.47"/>
    </reaction>
</comment>
<dbReference type="SUPFAM" id="SSF53383">
    <property type="entry name" value="PLP-dependent transferases"/>
    <property type="match status" value="1"/>
</dbReference>
<dbReference type="HOGENOM" id="CLU_015846_11_0_6"/>
<protein>
    <recommendedName>
        <fullName evidence="9">8-amino-7-oxononanoate synthase</fullName>
        <shortName evidence="9">AONS</shortName>
        <ecNumber evidence="9">2.3.1.47</ecNumber>
    </recommendedName>
    <alternativeName>
        <fullName evidence="9">7-keto-8-amino-pelargonic acid synthase</fullName>
        <shortName evidence="9">7-KAP synthase</shortName>
        <shortName evidence="9">KAPA synthase</shortName>
    </alternativeName>
    <alternativeName>
        <fullName evidence="9">8-amino-7-ketopelargonate synthase</fullName>
    </alternativeName>
</protein>
<accession>D5BXI7</accession>
<dbReference type="InterPro" id="IPR015422">
    <property type="entry name" value="PyrdxlP-dep_Trfase_small"/>
</dbReference>
<dbReference type="InterPro" id="IPR004839">
    <property type="entry name" value="Aminotransferase_I/II_large"/>
</dbReference>
<comment type="subunit">
    <text evidence="4 9">Homodimer.</text>
</comment>
<evidence type="ECO:0000256" key="8">
    <source>
        <dbReference type="ARBA" id="ARBA00047715"/>
    </source>
</evidence>
<feature type="binding site" evidence="9">
    <location>
        <position position="355"/>
    </location>
    <ligand>
        <name>substrate</name>
    </ligand>
</feature>
<dbReference type="Proteomes" id="UP000001844">
    <property type="component" value="Chromosome"/>
</dbReference>
<comment type="cofactor">
    <cofactor evidence="1 9 10">
        <name>pyridoxal 5'-phosphate</name>
        <dbReference type="ChEBI" id="CHEBI:597326"/>
    </cofactor>
</comment>
<feature type="binding site" evidence="9">
    <location>
        <position position="181"/>
    </location>
    <ligand>
        <name>pyridoxal 5'-phosphate</name>
        <dbReference type="ChEBI" id="CHEBI:597326"/>
    </ligand>
</feature>
<feature type="binding site" evidence="9">
    <location>
        <position position="238"/>
    </location>
    <ligand>
        <name>pyridoxal 5'-phosphate</name>
        <dbReference type="ChEBI" id="CHEBI:597326"/>
    </ligand>
</feature>
<dbReference type="KEGG" id="nhl:Nhal_0765"/>
<feature type="binding site" evidence="9">
    <location>
        <position position="209"/>
    </location>
    <ligand>
        <name>pyridoxal 5'-phosphate</name>
        <dbReference type="ChEBI" id="CHEBI:597326"/>
    </ligand>
</feature>
<dbReference type="EMBL" id="CP001798">
    <property type="protein sequence ID" value="ADE13945.1"/>
    <property type="molecule type" value="Genomic_DNA"/>
</dbReference>
<evidence type="ECO:0000256" key="7">
    <source>
        <dbReference type="ARBA" id="ARBA00022898"/>
    </source>
</evidence>
<dbReference type="InterPro" id="IPR050087">
    <property type="entry name" value="AON_synthase_class-II"/>
</dbReference>
<evidence type="ECO:0000256" key="3">
    <source>
        <dbReference type="ARBA" id="ARBA00010008"/>
    </source>
</evidence>
<proteinExistence type="inferred from homology"/>
<organism evidence="12 13">
    <name type="scientific">Nitrosococcus halophilus (strain Nc4)</name>
    <dbReference type="NCBI Taxonomy" id="472759"/>
    <lineage>
        <taxon>Bacteria</taxon>
        <taxon>Pseudomonadati</taxon>
        <taxon>Pseudomonadota</taxon>
        <taxon>Gammaproteobacteria</taxon>
        <taxon>Chromatiales</taxon>
        <taxon>Chromatiaceae</taxon>
        <taxon>Nitrosococcus</taxon>
    </lineage>
</organism>
<dbReference type="PANTHER" id="PTHR13693">
    <property type="entry name" value="CLASS II AMINOTRANSFERASE/8-AMINO-7-OXONONANOATE SYNTHASE"/>
    <property type="match status" value="1"/>
</dbReference>
<evidence type="ECO:0000313" key="13">
    <source>
        <dbReference type="Proteomes" id="UP000001844"/>
    </source>
</evidence>
<comment type="similarity">
    <text evidence="3 9">Belongs to the class-II pyridoxal-phosphate-dependent aminotransferase family. BioF subfamily.</text>
</comment>
<feature type="binding site" evidence="9">
    <location>
        <position position="135"/>
    </location>
    <ligand>
        <name>substrate</name>
    </ligand>
</feature>
<dbReference type="InterPro" id="IPR004723">
    <property type="entry name" value="AONS_Archaea/Proteobacteria"/>
</dbReference>
<evidence type="ECO:0000256" key="1">
    <source>
        <dbReference type="ARBA" id="ARBA00001933"/>
    </source>
</evidence>
<dbReference type="UniPathway" id="UPA00078"/>
<dbReference type="Gene3D" id="3.40.640.10">
    <property type="entry name" value="Type I PLP-dependent aspartate aminotransferase-like (Major domain)"/>
    <property type="match status" value="1"/>
</dbReference>
<dbReference type="InterPro" id="IPR015424">
    <property type="entry name" value="PyrdxlP-dep_Trfase"/>
</dbReference>
<dbReference type="Gene3D" id="3.90.1150.10">
    <property type="entry name" value="Aspartate Aminotransferase, domain 1"/>
    <property type="match status" value="1"/>
</dbReference>
<evidence type="ECO:0000259" key="11">
    <source>
        <dbReference type="Pfam" id="PF00155"/>
    </source>
</evidence>
<dbReference type="CDD" id="cd06454">
    <property type="entry name" value="KBL_like"/>
    <property type="match status" value="1"/>
</dbReference>
<dbReference type="GO" id="GO:0009102">
    <property type="term" value="P:biotin biosynthetic process"/>
    <property type="evidence" value="ECO:0007669"/>
    <property type="project" value="UniProtKB-UniRule"/>
</dbReference>
<dbReference type="eggNOG" id="COG0156">
    <property type="taxonomic scope" value="Bacteria"/>
</dbReference>
<dbReference type="HAMAP" id="MF_01693">
    <property type="entry name" value="BioF_aminotrans_2"/>
    <property type="match status" value="1"/>
</dbReference>
<feature type="binding site" evidence="9">
    <location>
        <position position="23"/>
    </location>
    <ligand>
        <name>substrate</name>
    </ligand>
</feature>
<dbReference type="PROSITE" id="PS00599">
    <property type="entry name" value="AA_TRANSFER_CLASS_2"/>
    <property type="match status" value="1"/>
</dbReference>
<dbReference type="STRING" id="472759.Nhal_0765"/>
<evidence type="ECO:0000256" key="9">
    <source>
        <dbReference type="HAMAP-Rule" id="MF_01693"/>
    </source>
</evidence>
<dbReference type="InterPro" id="IPR001917">
    <property type="entry name" value="Aminotrans_II_pyridoxalP_BS"/>
</dbReference>
<evidence type="ECO:0000256" key="6">
    <source>
        <dbReference type="ARBA" id="ARBA00022756"/>
    </source>
</evidence>
<dbReference type="NCBIfam" id="TIGR00858">
    <property type="entry name" value="bioF"/>
    <property type="match status" value="1"/>
</dbReference>
<comment type="function">
    <text evidence="9">Catalyzes the decarboxylative condensation of pimeloyl-[acyl-carrier protein] and L-alanine to produce 8-amino-7-oxononanoate (AON), [acyl-carrier protein], and carbon dioxide.</text>
</comment>
<keyword evidence="7 9" id="KW-0663">Pyridoxal phosphate</keyword>
<keyword evidence="12" id="KW-0012">Acyltransferase</keyword>
<evidence type="ECO:0000256" key="2">
    <source>
        <dbReference type="ARBA" id="ARBA00004746"/>
    </source>
</evidence>
<evidence type="ECO:0000256" key="4">
    <source>
        <dbReference type="ARBA" id="ARBA00011738"/>
    </source>
</evidence>
<feature type="binding site" evidence="9">
    <location>
        <begin position="110"/>
        <end position="111"/>
    </location>
    <ligand>
        <name>pyridoxal 5'-phosphate</name>
        <dbReference type="ChEBI" id="CHEBI:597326"/>
    </ligand>
</feature>
<dbReference type="InterPro" id="IPR015421">
    <property type="entry name" value="PyrdxlP-dep_Trfase_major"/>
</dbReference>
<feature type="modified residue" description="N6-(pyridoxal phosphate)lysine" evidence="9 10">
    <location>
        <position position="241"/>
    </location>
</feature>
<name>D5BXI7_NITHN</name>
<dbReference type="PANTHER" id="PTHR13693:SF100">
    <property type="entry name" value="8-AMINO-7-OXONONANOATE SYNTHASE"/>
    <property type="match status" value="1"/>
</dbReference>
<evidence type="ECO:0000313" key="12">
    <source>
        <dbReference type="EMBL" id="ADE13945.1"/>
    </source>
</evidence>